<comment type="caution">
    <text evidence="2">The sequence shown here is derived from an EMBL/GenBank/DDBJ whole genome shotgun (WGS) entry which is preliminary data.</text>
</comment>
<name>A0ABP7EXD9_9SPHN</name>
<organism evidence="2 3">
    <name type="scientific">Sphingomonas cynarae</name>
    <dbReference type="NCBI Taxonomy" id="930197"/>
    <lineage>
        <taxon>Bacteria</taxon>
        <taxon>Pseudomonadati</taxon>
        <taxon>Pseudomonadota</taxon>
        <taxon>Alphaproteobacteria</taxon>
        <taxon>Sphingomonadales</taxon>
        <taxon>Sphingomonadaceae</taxon>
        <taxon>Sphingomonas</taxon>
    </lineage>
</organism>
<sequence length="117" mass="13011">MSVDQGLVDRVADMVAVLGVPSSRRMMGGTTLYCDGIPYAIVDDDLLWFKADTASDPQWDEAGAAKFSYERDGKTATMNYRRAPDDCYDDDDVFRHWAELALAAGRRAAAKKAARRR</sequence>
<dbReference type="PANTHER" id="PTHR36121:SF1">
    <property type="entry name" value="PROTEIN SXY"/>
    <property type="match status" value="1"/>
</dbReference>
<keyword evidence="3" id="KW-1185">Reference proteome</keyword>
<dbReference type="Proteomes" id="UP001500523">
    <property type="component" value="Unassembled WGS sequence"/>
</dbReference>
<dbReference type="InterPro" id="IPR007076">
    <property type="entry name" value="TfoX_N"/>
</dbReference>
<evidence type="ECO:0000313" key="2">
    <source>
        <dbReference type="EMBL" id="GAA3723839.1"/>
    </source>
</evidence>
<dbReference type="PANTHER" id="PTHR36121">
    <property type="entry name" value="PROTEIN SXY"/>
    <property type="match status" value="1"/>
</dbReference>
<dbReference type="SUPFAM" id="SSF159894">
    <property type="entry name" value="YgaC/TfoX-N like"/>
    <property type="match status" value="1"/>
</dbReference>
<protein>
    <submittedName>
        <fullName evidence="2">TfoX/Sxy family protein</fullName>
    </submittedName>
</protein>
<accession>A0ABP7EXD9</accession>
<feature type="domain" description="TfoX N-terminal" evidence="1">
    <location>
        <begin position="16"/>
        <end position="104"/>
    </location>
</feature>
<dbReference type="Gene3D" id="3.30.1460.30">
    <property type="entry name" value="YgaC/TfoX-N like chaperone"/>
    <property type="match status" value="1"/>
</dbReference>
<proteinExistence type="predicted"/>
<dbReference type="InterPro" id="IPR047525">
    <property type="entry name" value="TfoX-like"/>
</dbReference>
<dbReference type="Pfam" id="PF04993">
    <property type="entry name" value="TfoX_N"/>
    <property type="match status" value="1"/>
</dbReference>
<dbReference type="RefSeq" id="WP_344694673.1">
    <property type="nucleotide sequence ID" value="NZ_BAABBF010000012.1"/>
</dbReference>
<reference evidence="3" key="1">
    <citation type="journal article" date="2019" name="Int. J. Syst. Evol. Microbiol.">
        <title>The Global Catalogue of Microorganisms (GCM) 10K type strain sequencing project: providing services to taxonomists for standard genome sequencing and annotation.</title>
        <authorList>
            <consortium name="The Broad Institute Genomics Platform"/>
            <consortium name="The Broad Institute Genome Sequencing Center for Infectious Disease"/>
            <person name="Wu L."/>
            <person name="Ma J."/>
        </authorList>
    </citation>
    <scope>NUCLEOTIDE SEQUENCE [LARGE SCALE GENOMIC DNA]</scope>
    <source>
        <strain evidence="3">JCM 17498</strain>
    </source>
</reference>
<evidence type="ECO:0000259" key="1">
    <source>
        <dbReference type="Pfam" id="PF04993"/>
    </source>
</evidence>
<dbReference type="EMBL" id="BAABBF010000012">
    <property type="protein sequence ID" value="GAA3723839.1"/>
    <property type="molecule type" value="Genomic_DNA"/>
</dbReference>
<evidence type="ECO:0000313" key="3">
    <source>
        <dbReference type="Proteomes" id="UP001500523"/>
    </source>
</evidence>
<gene>
    <name evidence="2" type="ORF">GCM10022268_35040</name>
</gene>